<feature type="transmembrane region" description="Helical" evidence="1">
    <location>
        <begin position="12"/>
        <end position="42"/>
    </location>
</feature>
<keyword evidence="1" id="KW-1133">Transmembrane helix</keyword>
<gene>
    <name evidence="2" type="ORF">PENTCL1PPCAC_10061</name>
</gene>
<keyword evidence="3" id="KW-1185">Reference proteome</keyword>
<feature type="transmembrane region" description="Helical" evidence="1">
    <location>
        <begin position="54"/>
        <end position="70"/>
    </location>
</feature>
<evidence type="ECO:0000313" key="3">
    <source>
        <dbReference type="Proteomes" id="UP001432027"/>
    </source>
</evidence>
<comment type="caution">
    <text evidence="2">The sequence shown here is derived from an EMBL/GenBank/DDBJ whole genome shotgun (WGS) entry which is preliminary data.</text>
</comment>
<feature type="non-terminal residue" evidence="2">
    <location>
        <position position="153"/>
    </location>
</feature>
<dbReference type="Proteomes" id="UP001432027">
    <property type="component" value="Unassembled WGS sequence"/>
</dbReference>
<keyword evidence="1" id="KW-0812">Transmembrane</keyword>
<accession>A0AAV5SXF8</accession>
<reference evidence="2" key="1">
    <citation type="submission" date="2023-10" db="EMBL/GenBank/DDBJ databases">
        <title>Genome assembly of Pristionchus species.</title>
        <authorList>
            <person name="Yoshida K."/>
            <person name="Sommer R.J."/>
        </authorList>
    </citation>
    <scope>NUCLEOTIDE SEQUENCE</scope>
    <source>
        <strain evidence="2">RS0144</strain>
    </source>
</reference>
<sequence>RQLPYIALELVVWLFIIGALEITFILMNIIVISIVILVGNAIFATDYKLSTIDWWIWTIVVVGNLIPAVLKSIDVIRRFRVYFNVDPSEEEILAKLDQLLQLTHSMQRFVEARLAAGATRGELRTFEEGAMYMMDGITVLELRYESNRLCKLK</sequence>
<proteinExistence type="predicted"/>
<dbReference type="EMBL" id="BTSX01000003">
    <property type="protein sequence ID" value="GMS87886.1"/>
    <property type="molecule type" value="Genomic_DNA"/>
</dbReference>
<evidence type="ECO:0000313" key="2">
    <source>
        <dbReference type="EMBL" id="GMS87886.1"/>
    </source>
</evidence>
<name>A0AAV5SXF8_9BILA</name>
<organism evidence="2 3">
    <name type="scientific">Pristionchus entomophagus</name>
    <dbReference type="NCBI Taxonomy" id="358040"/>
    <lineage>
        <taxon>Eukaryota</taxon>
        <taxon>Metazoa</taxon>
        <taxon>Ecdysozoa</taxon>
        <taxon>Nematoda</taxon>
        <taxon>Chromadorea</taxon>
        <taxon>Rhabditida</taxon>
        <taxon>Rhabditina</taxon>
        <taxon>Diplogasteromorpha</taxon>
        <taxon>Diplogasteroidea</taxon>
        <taxon>Neodiplogasteridae</taxon>
        <taxon>Pristionchus</taxon>
    </lineage>
</organism>
<protein>
    <recommendedName>
        <fullName evidence="4">P-type ATPase C-terminal domain-containing protein</fullName>
    </recommendedName>
</protein>
<feature type="non-terminal residue" evidence="2">
    <location>
        <position position="1"/>
    </location>
</feature>
<dbReference type="AlphaFoldDB" id="A0AAV5SXF8"/>
<keyword evidence="1" id="KW-0472">Membrane</keyword>
<evidence type="ECO:0000256" key="1">
    <source>
        <dbReference type="SAM" id="Phobius"/>
    </source>
</evidence>
<evidence type="ECO:0008006" key="4">
    <source>
        <dbReference type="Google" id="ProtNLM"/>
    </source>
</evidence>